<dbReference type="InterPro" id="IPR025714">
    <property type="entry name" value="Methyltranfer_dom"/>
</dbReference>
<dbReference type="SUPFAM" id="SSF53335">
    <property type="entry name" value="S-adenosyl-L-methionine-dependent methyltransferases"/>
    <property type="match status" value="1"/>
</dbReference>
<feature type="domain" description="Methyltransferase" evidence="1">
    <location>
        <begin position="59"/>
        <end position="171"/>
    </location>
</feature>
<dbReference type="EMBL" id="JADPKZ010000040">
    <property type="protein sequence ID" value="MBF8378065.1"/>
    <property type="molecule type" value="Genomic_DNA"/>
</dbReference>
<dbReference type="CDD" id="cd02440">
    <property type="entry name" value="AdoMet_MTases"/>
    <property type="match status" value="1"/>
</dbReference>
<keyword evidence="3" id="KW-1185">Reference proteome</keyword>
<gene>
    <name evidence="2" type="ORF">IW967_09325</name>
</gene>
<dbReference type="PANTHER" id="PTHR43861">
    <property type="entry name" value="TRANS-ACONITATE 2-METHYLTRANSFERASE-RELATED"/>
    <property type="match status" value="1"/>
</dbReference>
<reference evidence="2 3" key="1">
    <citation type="submission" date="2020-11" db="EMBL/GenBank/DDBJ databases">
        <title>Genomic insight of Alicyclobacillus mali FL 18 reveals a new arsenic-resistant strain, with potential in environmental biotechnology.</title>
        <authorList>
            <person name="Fiorentino G."/>
            <person name="Gallo G."/>
            <person name="Aulitto M."/>
        </authorList>
    </citation>
    <scope>NUCLEOTIDE SEQUENCE [LARGE SCALE GENOMIC DNA]</scope>
    <source>
        <strain evidence="2 3">FL 18</strain>
    </source>
</reference>
<comment type="caution">
    <text evidence="2">The sequence shown here is derived from an EMBL/GenBank/DDBJ whole genome shotgun (WGS) entry which is preliminary data.</text>
</comment>
<organism evidence="2 3">
    <name type="scientific">Alicyclobacillus mali</name>
    <name type="common">ex Roth et al. 2021</name>
    <dbReference type="NCBI Taxonomy" id="1123961"/>
    <lineage>
        <taxon>Bacteria</taxon>
        <taxon>Bacillati</taxon>
        <taxon>Bacillota</taxon>
        <taxon>Bacilli</taxon>
        <taxon>Bacillales</taxon>
        <taxon>Alicyclobacillaceae</taxon>
        <taxon>Alicyclobacillus</taxon>
    </lineage>
</organism>
<dbReference type="Pfam" id="PF13847">
    <property type="entry name" value="Methyltransf_31"/>
    <property type="match status" value="1"/>
</dbReference>
<proteinExistence type="predicted"/>
<dbReference type="InterPro" id="IPR029063">
    <property type="entry name" value="SAM-dependent_MTases_sf"/>
</dbReference>
<evidence type="ECO:0000259" key="1">
    <source>
        <dbReference type="Pfam" id="PF13847"/>
    </source>
</evidence>
<dbReference type="Gene3D" id="3.40.50.150">
    <property type="entry name" value="Vaccinia Virus protein VP39"/>
    <property type="match status" value="1"/>
</dbReference>
<keyword evidence="2" id="KW-0808">Transferase</keyword>
<dbReference type="Proteomes" id="UP000642910">
    <property type="component" value="Unassembled WGS sequence"/>
</dbReference>
<dbReference type="GO" id="GO:0032259">
    <property type="term" value="P:methylation"/>
    <property type="evidence" value="ECO:0007669"/>
    <property type="project" value="UniProtKB-KW"/>
</dbReference>
<evidence type="ECO:0000313" key="3">
    <source>
        <dbReference type="Proteomes" id="UP000642910"/>
    </source>
</evidence>
<evidence type="ECO:0000313" key="2">
    <source>
        <dbReference type="EMBL" id="MBF8378065.1"/>
    </source>
</evidence>
<protein>
    <submittedName>
        <fullName evidence="2">Methyltransferase domain-containing protein</fullName>
    </submittedName>
</protein>
<accession>A0ABS0F428</accession>
<keyword evidence="2" id="KW-0489">Methyltransferase</keyword>
<name>A0ABS0F428_9BACL</name>
<sequence>MSGPEYGTTLPAYKRLQKLDHTWQNFLLKVPTQERWLLLQTVYTSATRRALLSTLPLTDGGYVADLGCGYGALVFDLASLYPVHIWGLDRNHEAIHACRSFEALARQAGALHPSSVLEFTVADVTTFELPYPMDVICARFVLQHLREPEKAVLQAARNLRTGGILCLIDVDDGLSLAYPPDPPALSTVKTKLIELQFTQGGDRTVGRKLASWVDQAGMDVVQTLVLPTSRYQSTPDKRTKHVLLAQWQAKRKQLIESGIVDEVQFQKLMDQANLEETGPQFNIQTEIAIIARKA</sequence>
<dbReference type="GO" id="GO:0008168">
    <property type="term" value="F:methyltransferase activity"/>
    <property type="evidence" value="ECO:0007669"/>
    <property type="project" value="UniProtKB-KW"/>
</dbReference>
<dbReference type="RefSeq" id="WP_067850347.1">
    <property type="nucleotide sequence ID" value="NZ_JADPKZ010000040.1"/>
</dbReference>